<dbReference type="GeneID" id="67017642"/>
<dbReference type="PANTHER" id="PTHR24171:SF8">
    <property type="entry name" value="BRCA1-ASSOCIATED RING DOMAIN PROTEIN 1"/>
    <property type="match status" value="1"/>
</dbReference>
<dbReference type="OrthoDB" id="10057496at2759"/>
<dbReference type="Gene3D" id="1.25.40.20">
    <property type="entry name" value="Ankyrin repeat-containing domain"/>
    <property type="match status" value="1"/>
</dbReference>
<evidence type="ECO:0000313" key="5">
    <source>
        <dbReference type="EMBL" id="CAG5160447.1"/>
    </source>
</evidence>
<dbReference type="GO" id="GO:0085020">
    <property type="term" value="P:protein K6-linked ubiquitination"/>
    <property type="evidence" value="ECO:0007669"/>
    <property type="project" value="TreeGrafter"/>
</dbReference>
<dbReference type="AlphaFoldDB" id="A0A8J2N091"/>
<keyword evidence="6" id="KW-1185">Reference proteome</keyword>
<feature type="region of interest" description="Disordered" evidence="4">
    <location>
        <begin position="154"/>
        <end position="226"/>
    </location>
</feature>
<dbReference type="Proteomes" id="UP000676310">
    <property type="component" value="Unassembled WGS sequence"/>
</dbReference>
<dbReference type="InterPro" id="IPR036770">
    <property type="entry name" value="Ankyrin_rpt-contain_sf"/>
</dbReference>
<keyword evidence="1" id="KW-0677">Repeat</keyword>
<evidence type="ECO:0000256" key="3">
    <source>
        <dbReference type="PROSITE-ProRule" id="PRU00023"/>
    </source>
</evidence>
<feature type="repeat" description="ANK" evidence="3">
    <location>
        <begin position="90"/>
        <end position="122"/>
    </location>
</feature>
<protein>
    <recommendedName>
        <fullName evidence="7">Ankyrin</fullName>
    </recommendedName>
</protein>
<dbReference type="PROSITE" id="PS50297">
    <property type="entry name" value="ANK_REP_REGION"/>
    <property type="match status" value="2"/>
</dbReference>
<dbReference type="PANTHER" id="PTHR24171">
    <property type="entry name" value="ANKYRIN REPEAT DOMAIN-CONTAINING PROTEIN 39-RELATED"/>
    <property type="match status" value="1"/>
</dbReference>
<evidence type="ECO:0000256" key="4">
    <source>
        <dbReference type="SAM" id="MobiDB-lite"/>
    </source>
</evidence>
<evidence type="ECO:0008006" key="7">
    <source>
        <dbReference type="Google" id="ProtNLM"/>
    </source>
</evidence>
<proteinExistence type="predicted"/>
<feature type="compositionally biased region" description="Polar residues" evidence="4">
    <location>
        <begin position="191"/>
        <end position="205"/>
    </location>
</feature>
<evidence type="ECO:0000313" key="6">
    <source>
        <dbReference type="Proteomes" id="UP000676310"/>
    </source>
</evidence>
<dbReference type="SMART" id="SM00248">
    <property type="entry name" value="ANK"/>
    <property type="match status" value="2"/>
</dbReference>
<dbReference type="Pfam" id="PF12796">
    <property type="entry name" value="Ank_2"/>
    <property type="match status" value="1"/>
</dbReference>
<feature type="compositionally biased region" description="Acidic residues" evidence="4">
    <location>
        <begin position="160"/>
        <end position="185"/>
    </location>
</feature>
<dbReference type="PRINTS" id="PR01415">
    <property type="entry name" value="ANKYRIN"/>
</dbReference>
<keyword evidence="2 3" id="KW-0040">ANK repeat</keyword>
<accession>A0A8J2N091</accession>
<dbReference type="PROSITE" id="PS50088">
    <property type="entry name" value="ANK_REPEAT"/>
    <property type="match status" value="2"/>
</dbReference>
<reference evidence="5" key="1">
    <citation type="submission" date="2021-05" db="EMBL/GenBank/DDBJ databases">
        <authorList>
            <person name="Stam R."/>
        </authorList>
    </citation>
    <scope>NUCLEOTIDE SEQUENCE</scope>
    <source>
        <strain evidence="5">CS162</strain>
    </source>
</reference>
<dbReference type="RefSeq" id="XP_043169376.1">
    <property type="nucleotide sequence ID" value="XM_043313441.1"/>
</dbReference>
<dbReference type="GO" id="GO:0004842">
    <property type="term" value="F:ubiquitin-protein transferase activity"/>
    <property type="evidence" value="ECO:0007669"/>
    <property type="project" value="TreeGrafter"/>
</dbReference>
<comment type="caution">
    <text evidence="5">The sequence shown here is derived from an EMBL/GenBank/DDBJ whole genome shotgun (WGS) entry which is preliminary data.</text>
</comment>
<name>A0A8J2N091_9PLEO</name>
<evidence type="ECO:0000256" key="1">
    <source>
        <dbReference type="ARBA" id="ARBA00022737"/>
    </source>
</evidence>
<feature type="repeat" description="ANK" evidence="3">
    <location>
        <begin position="51"/>
        <end position="77"/>
    </location>
</feature>
<gene>
    <name evidence="5" type="ORF">ALTATR162_LOCUS5821</name>
</gene>
<dbReference type="EMBL" id="CAJRGZ010000019">
    <property type="protein sequence ID" value="CAG5160447.1"/>
    <property type="molecule type" value="Genomic_DNA"/>
</dbReference>
<evidence type="ECO:0000256" key="2">
    <source>
        <dbReference type="ARBA" id="ARBA00023043"/>
    </source>
</evidence>
<dbReference type="InterPro" id="IPR002110">
    <property type="entry name" value="Ankyrin_rpt"/>
</dbReference>
<sequence length="226" mass="23736">MAGLDEDAIDEVLYLARANEAAELDSYVSELSTQTKRSKAELFTAAIDPYSKNSALHYAAANGHNDIIKLLFSTGAEKPESAFLNAVNEAGNTPLHWAALNGHLESVKLLIQAGADVTIINRAGHDAVYEAEINDKNEVVDWLLGAVEELEKGIGQTGEAEAEAGENADENMDDADADAYADADADAEHAQGNNASAQGTATGSTVEDVRKQMGDLSAQDTASKGG</sequence>
<organism evidence="5 6">
    <name type="scientific">Alternaria atra</name>
    <dbReference type="NCBI Taxonomy" id="119953"/>
    <lineage>
        <taxon>Eukaryota</taxon>
        <taxon>Fungi</taxon>
        <taxon>Dikarya</taxon>
        <taxon>Ascomycota</taxon>
        <taxon>Pezizomycotina</taxon>
        <taxon>Dothideomycetes</taxon>
        <taxon>Pleosporomycetidae</taxon>
        <taxon>Pleosporales</taxon>
        <taxon>Pleosporineae</taxon>
        <taxon>Pleosporaceae</taxon>
        <taxon>Alternaria</taxon>
        <taxon>Alternaria sect. Ulocladioides</taxon>
    </lineage>
</organism>
<dbReference type="SUPFAM" id="SSF48403">
    <property type="entry name" value="Ankyrin repeat"/>
    <property type="match status" value="1"/>
</dbReference>